<feature type="compositionally biased region" description="Low complexity" evidence="1">
    <location>
        <begin position="365"/>
        <end position="379"/>
    </location>
</feature>
<evidence type="ECO:0000313" key="3">
    <source>
        <dbReference type="EMBL" id="MDP4300844.1"/>
    </source>
</evidence>
<dbReference type="InterPro" id="IPR003018">
    <property type="entry name" value="GAF"/>
</dbReference>
<dbReference type="EMBL" id="JAUZEE010000004">
    <property type="protein sequence ID" value="MDP4300844.1"/>
    <property type="molecule type" value="Genomic_DNA"/>
</dbReference>
<protein>
    <submittedName>
        <fullName evidence="3">HDOD domain-containing protein</fullName>
    </submittedName>
</protein>
<dbReference type="Proteomes" id="UP001235760">
    <property type="component" value="Unassembled WGS sequence"/>
</dbReference>
<dbReference type="InterPro" id="IPR052340">
    <property type="entry name" value="RNase_Y/CdgJ"/>
</dbReference>
<feature type="region of interest" description="Disordered" evidence="1">
    <location>
        <begin position="365"/>
        <end position="412"/>
    </location>
</feature>
<dbReference type="RefSeq" id="WP_305749405.1">
    <property type="nucleotide sequence ID" value="NZ_JAUZEE010000004.1"/>
</dbReference>
<gene>
    <name evidence="3" type="ORF">Q8X39_09360</name>
</gene>
<organism evidence="3 4">
    <name type="scientific">Leptothrix discophora</name>
    <dbReference type="NCBI Taxonomy" id="89"/>
    <lineage>
        <taxon>Bacteria</taxon>
        <taxon>Pseudomonadati</taxon>
        <taxon>Pseudomonadota</taxon>
        <taxon>Betaproteobacteria</taxon>
        <taxon>Burkholderiales</taxon>
        <taxon>Sphaerotilaceae</taxon>
        <taxon>Leptothrix</taxon>
    </lineage>
</organism>
<dbReference type="InterPro" id="IPR029016">
    <property type="entry name" value="GAF-like_dom_sf"/>
</dbReference>
<dbReference type="PANTHER" id="PTHR33525:SF4">
    <property type="entry name" value="CYCLIC DI-GMP PHOSPHODIESTERASE CDGJ"/>
    <property type="match status" value="1"/>
</dbReference>
<dbReference type="Pfam" id="PF01590">
    <property type="entry name" value="GAF"/>
    <property type="match status" value="1"/>
</dbReference>
<accession>A0ABT9G2Y9</accession>
<dbReference type="PANTHER" id="PTHR33525">
    <property type="match status" value="1"/>
</dbReference>
<evidence type="ECO:0000256" key="1">
    <source>
        <dbReference type="SAM" id="MobiDB-lite"/>
    </source>
</evidence>
<dbReference type="Gene3D" id="1.10.3210.10">
    <property type="entry name" value="Hypothetical protein af1432"/>
    <property type="match status" value="1"/>
</dbReference>
<name>A0ABT9G2Y9_LEPDI</name>
<dbReference type="SUPFAM" id="SSF109604">
    <property type="entry name" value="HD-domain/PDEase-like"/>
    <property type="match status" value="1"/>
</dbReference>
<feature type="compositionally biased region" description="Low complexity" evidence="1">
    <location>
        <begin position="392"/>
        <end position="406"/>
    </location>
</feature>
<evidence type="ECO:0000313" key="4">
    <source>
        <dbReference type="Proteomes" id="UP001235760"/>
    </source>
</evidence>
<dbReference type="Pfam" id="PF08668">
    <property type="entry name" value="HDOD"/>
    <property type="match status" value="1"/>
</dbReference>
<comment type="caution">
    <text evidence="3">The sequence shown here is derived from an EMBL/GenBank/DDBJ whole genome shotgun (WGS) entry which is preliminary data.</text>
</comment>
<dbReference type="InterPro" id="IPR013976">
    <property type="entry name" value="HDOD"/>
</dbReference>
<feature type="domain" description="HDOD" evidence="2">
    <location>
        <begin position="62"/>
        <end position="281"/>
    </location>
</feature>
<proteinExistence type="predicted"/>
<reference evidence="3 4" key="1">
    <citation type="submission" date="2023-08" db="EMBL/GenBank/DDBJ databases">
        <authorList>
            <person name="Roldan D.M."/>
            <person name="Menes R.J."/>
        </authorList>
    </citation>
    <scope>NUCLEOTIDE SEQUENCE [LARGE SCALE GENOMIC DNA]</scope>
    <source>
        <strain evidence="3 4">CCM 2812</strain>
    </source>
</reference>
<sequence length="592" mass="62068">MSALAAPSPDPVEPTDAVPVAVDGLPAAPPVDPAAEAAALEAAEREAQLARLMQRMQKTADFPALKDSIRGIQKISRSDTAHLRALSDEVLGDVGLTNKLLRLINTAFYSSVGGGSITSIKRAIALMGFQSIGMLAASLALFEKLPKGPDGARVQAEFRRALLAGMLASEMCPGFKHQELAYLSALFQNLGTMLGWMHFKDEATEIEAKLVELRAAAAAEEAEAGATGAALDAHPDPLHATVQQTAREVLGIGYEDLGVEVARQWGWPEDLQLALRRLHPRDPELPAGSDERLRVACTAANLLAAKLEALHDPDEIAACLAGFLPAWGVPLGLDEAMLGGMVERARSEWIEMATLLGLQLPNAAPAKGGKGPAMKTTAKPGSTGNGPELIKPRATASAAAGAAGAPAPRPAPPKVAVPAAVGQALGRALEAVSELAMSDAPLAAVLQALMTQVQQALQLQRIVVCLREPASGDLVGRIGLGDRASALAPQFRIALNPPNCLFGLLCAKNADTLISDAGDPVIAQRLPAWFARQVQAPTFLLLPLKLGDKPLGLIYGDRARPHTLQVGDAELTQLKAMRNQLIMAMRMRGAAA</sequence>
<dbReference type="PROSITE" id="PS51833">
    <property type="entry name" value="HDOD"/>
    <property type="match status" value="1"/>
</dbReference>
<evidence type="ECO:0000259" key="2">
    <source>
        <dbReference type="PROSITE" id="PS51833"/>
    </source>
</evidence>
<dbReference type="Gene3D" id="3.30.450.40">
    <property type="match status" value="1"/>
</dbReference>
<dbReference type="SUPFAM" id="SSF55781">
    <property type="entry name" value="GAF domain-like"/>
    <property type="match status" value="1"/>
</dbReference>
<keyword evidence="4" id="KW-1185">Reference proteome</keyword>